<accession>A0A3D9ZT59</accession>
<keyword evidence="1" id="KW-1133">Transmembrane helix</keyword>
<dbReference type="OrthoDB" id="3390532at2"/>
<gene>
    <name evidence="2" type="ORF">DFJ67_2853</name>
</gene>
<dbReference type="Proteomes" id="UP000256913">
    <property type="component" value="Unassembled WGS sequence"/>
</dbReference>
<dbReference type="AlphaFoldDB" id="A0A3D9ZT59"/>
<reference evidence="2 3" key="1">
    <citation type="submission" date="2018-08" db="EMBL/GenBank/DDBJ databases">
        <title>Sequencing the genomes of 1000 actinobacteria strains.</title>
        <authorList>
            <person name="Klenk H.-P."/>
        </authorList>
    </citation>
    <scope>NUCLEOTIDE SEQUENCE [LARGE SCALE GENOMIC DNA]</scope>
    <source>
        <strain evidence="2 3">DSM 44099</strain>
    </source>
</reference>
<sequence length="390" mass="40536">MLEETLRRAFHDRVELTPAGTDRAEDIIHRNRRSRRWRKGFTTLGALLAFALLVGGVTGWQLLRSPRPGYDSSVFAADPTALPQPATSASINAHEVAGLGLDLRIGDLLWTTDGRRLDLGGFGAVDRAYRVPAGWLFGSTGGVYLQPVDGLPVQIAPEGSRWSVSEDGLRIALVTGGKLSLADLSREGAKPIGTATVPADAAPTAMLGTRVLVAGNAGSSRGYEFVTVNDTAGVASPVWNPTVSGVFGIRSDIAVGLARTENQEQLCLAALHPDGPTMSIRPTKVCGLASPAEGLAHSLSPDGGWLAEPAGDELSLFSVDSALAAGDTAAKKCAAAGVRSPIWVDSSTVVAAYDGGVVRCQTNGVRKLLSVPKAAGSAWDLVPRLGSTEG</sequence>
<proteinExistence type="predicted"/>
<evidence type="ECO:0000256" key="1">
    <source>
        <dbReference type="SAM" id="Phobius"/>
    </source>
</evidence>
<dbReference type="RefSeq" id="WP_116068304.1">
    <property type="nucleotide sequence ID" value="NZ_BONB01000026.1"/>
</dbReference>
<keyword evidence="1" id="KW-0472">Membrane</keyword>
<evidence type="ECO:0000313" key="2">
    <source>
        <dbReference type="EMBL" id="REF96860.1"/>
    </source>
</evidence>
<comment type="caution">
    <text evidence="2">The sequence shown here is derived from an EMBL/GenBank/DDBJ whole genome shotgun (WGS) entry which is preliminary data.</text>
</comment>
<protein>
    <submittedName>
        <fullName evidence="2">Uncharacterized protein</fullName>
    </submittedName>
</protein>
<feature type="transmembrane region" description="Helical" evidence="1">
    <location>
        <begin position="40"/>
        <end position="63"/>
    </location>
</feature>
<organism evidence="2 3">
    <name type="scientific">Asanoa ferruginea</name>
    <dbReference type="NCBI Taxonomy" id="53367"/>
    <lineage>
        <taxon>Bacteria</taxon>
        <taxon>Bacillati</taxon>
        <taxon>Actinomycetota</taxon>
        <taxon>Actinomycetes</taxon>
        <taxon>Micromonosporales</taxon>
        <taxon>Micromonosporaceae</taxon>
        <taxon>Asanoa</taxon>
    </lineage>
</organism>
<keyword evidence="3" id="KW-1185">Reference proteome</keyword>
<evidence type="ECO:0000313" key="3">
    <source>
        <dbReference type="Proteomes" id="UP000256913"/>
    </source>
</evidence>
<dbReference type="EMBL" id="QUMQ01000001">
    <property type="protein sequence ID" value="REF96860.1"/>
    <property type="molecule type" value="Genomic_DNA"/>
</dbReference>
<name>A0A3D9ZT59_9ACTN</name>
<keyword evidence="1" id="KW-0812">Transmembrane</keyword>